<organism evidence="1 2">
    <name type="scientific">Nepenthes gracilis</name>
    <name type="common">Slender pitcher plant</name>
    <dbReference type="NCBI Taxonomy" id="150966"/>
    <lineage>
        <taxon>Eukaryota</taxon>
        <taxon>Viridiplantae</taxon>
        <taxon>Streptophyta</taxon>
        <taxon>Embryophyta</taxon>
        <taxon>Tracheophyta</taxon>
        <taxon>Spermatophyta</taxon>
        <taxon>Magnoliopsida</taxon>
        <taxon>eudicotyledons</taxon>
        <taxon>Gunneridae</taxon>
        <taxon>Pentapetalae</taxon>
        <taxon>Caryophyllales</taxon>
        <taxon>Nepenthaceae</taxon>
        <taxon>Nepenthes</taxon>
    </lineage>
</organism>
<keyword evidence="2" id="KW-1185">Reference proteome</keyword>
<evidence type="ECO:0000313" key="1">
    <source>
        <dbReference type="EMBL" id="GMH12825.1"/>
    </source>
</evidence>
<gene>
    <name evidence="1" type="ORF">Nepgr_014666</name>
</gene>
<protein>
    <submittedName>
        <fullName evidence="1">Uncharacterized protein</fullName>
    </submittedName>
</protein>
<reference evidence="1" key="1">
    <citation type="submission" date="2023-05" db="EMBL/GenBank/DDBJ databases">
        <title>Nepenthes gracilis genome sequencing.</title>
        <authorList>
            <person name="Fukushima K."/>
        </authorList>
    </citation>
    <scope>NUCLEOTIDE SEQUENCE</scope>
    <source>
        <strain evidence="1">SING2019-196</strain>
    </source>
</reference>
<sequence>MLVPVEDGGKVILKRSMGGLEDPFGINVKPVESLLGGRMSVSLLCHSLLLWHGIKIFGEADIEEADIMKL</sequence>
<dbReference type="EMBL" id="BSYO01000012">
    <property type="protein sequence ID" value="GMH12825.1"/>
    <property type="molecule type" value="Genomic_DNA"/>
</dbReference>
<name>A0AAD3XQP7_NEPGR</name>
<dbReference type="AlphaFoldDB" id="A0AAD3XQP7"/>
<evidence type="ECO:0000313" key="2">
    <source>
        <dbReference type="Proteomes" id="UP001279734"/>
    </source>
</evidence>
<proteinExistence type="predicted"/>
<accession>A0AAD3XQP7</accession>
<dbReference type="Proteomes" id="UP001279734">
    <property type="component" value="Unassembled WGS sequence"/>
</dbReference>
<comment type="caution">
    <text evidence="1">The sequence shown here is derived from an EMBL/GenBank/DDBJ whole genome shotgun (WGS) entry which is preliminary data.</text>
</comment>